<dbReference type="EMBL" id="CP019655">
    <property type="protein sequence ID" value="AVF28496.1"/>
    <property type="molecule type" value="Genomic_DNA"/>
</dbReference>
<dbReference type="RefSeq" id="WP_077996248.1">
    <property type="nucleotide sequence ID" value="NZ_CP019655.1"/>
</dbReference>
<reference evidence="2" key="1">
    <citation type="submission" date="2017-02" db="EMBL/GenBank/DDBJ databases">
        <title>Delineation of Paenibacillus larvae strains originating from foulbrood outbreaks.</title>
        <authorList>
            <person name="Beims H."/>
            <person name="Bunk B."/>
            <person name="Sproeer C."/>
            <person name="Mohr K.I."/>
            <person name="Pradella S."/>
            <person name="Guenther G."/>
            <person name="Rohde M."/>
            <person name="von der Ohe W."/>
            <person name="Steinert M."/>
        </authorList>
    </citation>
    <scope>NUCLEOTIDE SEQUENCE [LARGE SCALE GENOMIC DNA]</scope>
    <source>
        <strain evidence="2">Eric_III</strain>
    </source>
</reference>
<dbReference type="GeneID" id="64220734"/>
<sequence>MSLFNRLEQFTYLVAHQRTDRYRPIARVLYEHHRTFRSMLTTEDIYTALRQMNEFVERFPDYSIEDLEMDLGTMKEWGNIEISQQENVKYVAYEDFKRKKHLIRATDALIDVEEMIATMERRANRVRGSLEKNLAGRIIEELDRFKSATTKEPSELYNLWNEIMGRHDRLRIDTSDYLSHVNSNDMEAAYLSDQFLEHKNKFVSYLDEFVRDIQKQQVRILKKLMSVSKDYIEDVIYLIVDYEINRIQLPTLEDTDQEERMELHKKQWQSMINWFANESSQEGGYYFLMEQTKNAISKVLRLSRQVSDRLFHYTNRKHDYLHLATLFFKANNDEECKELFGYIKGIGPASQMVFTDIQTSDSETKTVWELPAEQIELIPRKKRDFVKRVKSTLFEDPLERQRIEMEHKEQEERLRREMEAISLNGRIRIRDLDEISPALRDTLLYMETEGLRNHDIAYLPDGREFRAFVASEDRIKMKCTDGELTMDDIEIVLEDGVAGE</sequence>
<proteinExistence type="predicted"/>
<accession>A0A2L1UJB3</accession>
<dbReference type="Proteomes" id="UP000239833">
    <property type="component" value="Chromosome"/>
</dbReference>
<dbReference type="AlphaFoldDB" id="A0A2L1UJB3"/>
<gene>
    <name evidence="1" type="ORF">ERICIII_04437</name>
</gene>
<dbReference type="Pfam" id="PF09660">
    <property type="entry name" value="DUF2397"/>
    <property type="match status" value="1"/>
</dbReference>
<organism evidence="1 2">
    <name type="scientific">Paenibacillus larvae subsp. larvae</name>
    <dbReference type="NCBI Taxonomy" id="147375"/>
    <lineage>
        <taxon>Bacteria</taxon>
        <taxon>Bacillati</taxon>
        <taxon>Bacillota</taxon>
        <taxon>Bacilli</taxon>
        <taxon>Bacillales</taxon>
        <taxon>Paenibacillaceae</taxon>
        <taxon>Paenibacillus</taxon>
    </lineage>
</organism>
<name>A0A2L1UJB3_9BACL</name>
<protein>
    <recommendedName>
        <fullName evidence="3">TIGR02677 family protein</fullName>
    </recommendedName>
</protein>
<evidence type="ECO:0000313" key="1">
    <source>
        <dbReference type="EMBL" id="AVF28496.1"/>
    </source>
</evidence>
<dbReference type="InterPro" id="IPR013493">
    <property type="entry name" value="CHP02677"/>
</dbReference>
<evidence type="ECO:0000313" key="2">
    <source>
        <dbReference type="Proteomes" id="UP000239833"/>
    </source>
</evidence>
<evidence type="ECO:0008006" key="3">
    <source>
        <dbReference type="Google" id="ProtNLM"/>
    </source>
</evidence>
<dbReference type="NCBIfam" id="TIGR02677">
    <property type="entry name" value="TIGR02677 family protein"/>
    <property type="match status" value="1"/>
</dbReference>